<reference evidence="1" key="1">
    <citation type="submission" date="2015-05" db="EMBL/GenBank/DDBJ databases">
        <title>Permanent draft genome of Rhodopirellula islandicus K833.</title>
        <authorList>
            <person name="Kizina J."/>
            <person name="Richter M."/>
            <person name="Glockner F.O."/>
            <person name="Harder J."/>
        </authorList>
    </citation>
    <scope>NUCLEOTIDE SEQUENCE [LARGE SCALE GENOMIC DNA]</scope>
    <source>
        <strain evidence="1">K833</strain>
    </source>
</reference>
<comment type="caution">
    <text evidence="1">The sequence shown here is derived from an EMBL/GenBank/DDBJ whole genome shotgun (WGS) entry which is preliminary data.</text>
</comment>
<sequence length="41" mass="4688">MPFGDAQSILGRFRSPHWCTSDRGNLDVIRIKVTWLKTLAT</sequence>
<dbReference type="Proteomes" id="UP000036367">
    <property type="component" value="Unassembled WGS sequence"/>
</dbReference>
<dbReference type="STRING" id="595434.RISK_003817"/>
<evidence type="ECO:0000313" key="2">
    <source>
        <dbReference type="Proteomes" id="UP000036367"/>
    </source>
</evidence>
<protein>
    <submittedName>
        <fullName evidence="1">Uncharacterized protein</fullName>
    </submittedName>
</protein>
<organism evidence="1 2">
    <name type="scientific">Rhodopirellula islandica</name>
    <dbReference type="NCBI Taxonomy" id="595434"/>
    <lineage>
        <taxon>Bacteria</taxon>
        <taxon>Pseudomonadati</taxon>
        <taxon>Planctomycetota</taxon>
        <taxon>Planctomycetia</taxon>
        <taxon>Pirellulales</taxon>
        <taxon>Pirellulaceae</taxon>
        <taxon>Rhodopirellula</taxon>
    </lineage>
</organism>
<proteinExistence type="predicted"/>
<evidence type="ECO:0000313" key="1">
    <source>
        <dbReference type="EMBL" id="KLU04231.1"/>
    </source>
</evidence>
<keyword evidence="2" id="KW-1185">Reference proteome</keyword>
<dbReference type="AlphaFoldDB" id="A0A0J1BCJ8"/>
<dbReference type="PATRIC" id="fig|595434.4.peg.3622"/>
<gene>
    <name evidence="1" type="ORF">RISK_003817</name>
</gene>
<dbReference type="EMBL" id="LECT01000029">
    <property type="protein sequence ID" value="KLU04231.1"/>
    <property type="molecule type" value="Genomic_DNA"/>
</dbReference>
<accession>A0A0J1BCJ8</accession>
<name>A0A0J1BCJ8_RHOIS</name>